<dbReference type="AlphaFoldDB" id="A0A3B0V246"/>
<reference evidence="1" key="1">
    <citation type="submission" date="2018-06" db="EMBL/GenBank/DDBJ databases">
        <authorList>
            <person name="Zhirakovskaya E."/>
        </authorList>
    </citation>
    <scope>NUCLEOTIDE SEQUENCE</scope>
</reference>
<dbReference type="EMBL" id="UOES01000076">
    <property type="protein sequence ID" value="VAW26224.1"/>
    <property type="molecule type" value="Genomic_DNA"/>
</dbReference>
<gene>
    <name evidence="1" type="ORF">MNBD_BACTEROID06-1678</name>
</gene>
<proteinExistence type="predicted"/>
<name>A0A3B0V246_9ZZZZ</name>
<accession>A0A3B0V246</accession>
<sequence>MLFFPKSIRMTLRLFLILLVCGVLTHVGYSQETIPKTNSIDANAKINKKKERPDKKRYKTIIKNDTKRILYGNKCFEEFTQSLGFMYEVQNKNTSGSLNGPAKFFHNAGTKTALFFTAWPWWKLRINKKKKACRKLSGDFVG</sequence>
<evidence type="ECO:0000313" key="1">
    <source>
        <dbReference type="EMBL" id="VAW26224.1"/>
    </source>
</evidence>
<organism evidence="1">
    <name type="scientific">hydrothermal vent metagenome</name>
    <dbReference type="NCBI Taxonomy" id="652676"/>
    <lineage>
        <taxon>unclassified sequences</taxon>
        <taxon>metagenomes</taxon>
        <taxon>ecological metagenomes</taxon>
    </lineage>
</organism>
<protein>
    <submittedName>
        <fullName evidence="1">Uncharacterized protein</fullName>
    </submittedName>
</protein>